<dbReference type="InterPro" id="IPR052834">
    <property type="entry name" value="3KSR/17beta-HSD"/>
</dbReference>
<dbReference type="PANTHER" id="PTHR44442">
    <property type="entry name" value="3-KETO-STEROID REDUCTASE"/>
    <property type="match status" value="1"/>
</dbReference>
<evidence type="ECO:0000313" key="3">
    <source>
        <dbReference type="Proteomes" id="UP000007879"/>
    </source>
</evidence>
<dbReference type="GO" id="GO:0005789">
    <property type="term" value="C:endoplasmic reticulum membrane"/>
    <property type="evidence" value="ECO:0007669"/>
    <property type="project" value="TreeGrafter"/>
</dbReference>
<dbReference type="GO" id="GO:0006695">
    <property type="term" value="P:cholesterol biosynthetic process"/>
    <property type="evidence" value="ECO:0007669"/>
    <property type="project" value="TreeGrafter"/>
</dbReference>
<keyword evidence="1" id="KW-0812">Transmembrane</keyword>
<dbReference type="InterPro" id="IPR002347">
    <property type="entry name" value="SDR_fam"/>
</dbReference>
<evidence type="ECO:0000313" key="2">
    <source>
        <dbReference type="EnsemblMetazoa" id="XP_019849790.1"/>
    </source>
</evidence>
<dbReference type="PANTHER" id="PTHR44442:SF1">
    <property type="entry name" value="3-KETO-STEROID REDUCTASE_17-BETA-HYDROXYSTEROID DEHYDROGENASE 7"/>
    <property type="match status" value="1"/>
</dbReference>
<dbReference type="Gene3D" id="3.40.50.720">
    <property type="entry name" value="NAD(P)-binding Rossmann-like Domain"/>
    <property type="match status" value="1"/>
</dbReference>
<dbReference type="GO" id="GO:0000253">
    <property type="term" value="F:3-beta-hydroxysteroid 3-dehydrogenase (NADP+) activity"/>
    <property type="evidence" value="ECO:0007669"/>
    <property type="project" value="TreeGrafter"/>
</dbReference>
<proteinExistence type="predicted"/>
<accession>A0AAN0IYF0</accession>
<dbReference type="Pfam" id="PF00106">
    <property type="entry name" value="adh_short"/>
    <property type="match status" value="2"/>
</dbReference>
<dbReference type="SUPFAM" id="SSF51735">
    <property type="entry name" value="NAD(P)-binding Rossmann-fold domains"/>
    <property type="match status" value="1"/>
</dbReference>
<name>A0AAN0IYF0_AMPQE</name>
<reference evidence="3" key="1">
    <citation type="journal article" date="2010" name="Nature">
        <title>The Amphimedon queenslandica genome and the evolution of animal complexity.</title>
        <authorList>
            <person name="Srivastava M."/>
            <person name="Simakov O."/>
            <person name="Chapman J."/>
            <person name="Fahey B."/>
            <person name="Gauthier M.E."/>
            <person name="Mitros T."/>
            <person name="Richards G.S."/>
            <person name="Conaco C."/>
            <person name="Dacre M."/>
            <person name="Hellsten U."/>
            <person name="Larroux C."/>
            <person name="Putnam N.H."/>
            <person name="Stanke M."/>
            <person name="Adamska M."/>
            <person name="Darling A."/>
            <person name="Degnan S.M."/>
            <person name="Oakley T.H."/>
            <person name="Plachetzki D.C."/>
            <person name="Zhai Y."/>
            <person name="Adamski M."/>
            <person name="Calcino A."/>
            <person name="Cummins S.F."/>
            <person name="Goodstein D.M."/>
            <person name="Harris C."/>
            <person name="Jackson D.J."/>
            <person name="Leys S.P."/>
            <person name="Shu S."/>
            <person name="Woodcroft B.J."/>
            <person name="Vervoort M."/>
            <person name="Kosik K.S."/>
            <person name="Manning G."/>
            <person name="Degnan B.M."/>
            <person name="Rokhsar D.S."/>
        </authorList>
    </citation>
    <scope>NUCLEOTIDE SEQUENCE [LARGE SCALE GENOMIC DNA]</scope>
</reference>
<feature type="transmembrane region" description="Helical" evidence="1">
    <location>
        <begin position="245"/>
        <end position="266"/>
    </location>
</feature>
<organism evidence="2 3">
    <name type="scientific">Amphimedon queenslandica</name>
    <name type="common">Sponge</name>
    <dbReference type="NCBI Taxonomy" id="400682"/>
    <lineage>
        <taxon>Eukaryota</taxon>
        <taxon>Metazoa</taxon>
        <taxon>Porifera</taxon>
        <taxon>Demospongiae</taxon>
        <taxon>Heteroscleromorpha</taxon>
        <taxon>Haplosclerida</taxon>
        <taxon>Niphatidae</taxon>
        <taxon>Amphimedon</taxon>
    </lineage>
</organism>
<evidence type="ECO:0008006" key="4">
    <source>
        <dbReference type="Google" id="ProtNLM"/>
    </source>
</evidence>
<dbReference type="InterPro" id="IPR036291">
    <property type="entry name" value="NAD(P)-bd_dom_sf"/>
</dbReference>
<dbReference type="PRINTS" id="PR00081">
    <property type="entry name" value="GDHRDH"/>
</dbReference>
<keyword evidence="1" id="KW-1133">Transmembrane helix</keyword>
<keyword evidence="1" id="KW-0472">Membrane</keyword>
<dbReference type="RefSeq" id="XP_019849790.1">
    <property type="nucleotide sequence ID" value="XM_019994231.1"/>
</dbReference>
<evidence type="ECO:0000256" key="1">
    <source>
        <dbReference type="SAM" id="Phobius"/>
    </source>
</evidence>
<dbReference type="Proteomes" id="UP000007879">
    <property type="component" value="Unassembled WGS sequence"/>
</dbReference>
<dbReference type="AlphaFoldDB" id="A0AAN0IYF0"/>
<protein>
    <recommendedName>
        <fullName evidence="4">3-keto-steroid reductase</fullName>
    </recommendedName>
</protein>
<dbReference type="KEGG" id="aqu:100638506"/>
<keyword evidence="3" id="KW-1185">Reference proteome</keyword>
<dbReference type="EnsemblMetazoa" id="XM_019994231.1">
    <property type="protein sequence ID" value="XP_019849790.1"/>
    <property type="gene ID" value="LOC100638506"/>
</dbReference>
<dbReference type="GeneID" id="100638506"/>
<reference evidence="2" key="2">
    <citation type="submission" date="2024-06" db="UniProtKB">
        <authorList>
            <consortium name="EnsemblMetazoa"/>
        </authorList>
    </citation>
    <scope>IDENTIFICATION</scope>
</reference>
<sequence length="342" mass="38920">MEEEEPREEEPVAVITGANSGIGLMVAKRLLSEVSSLSKPVRLCLACRSIDKAMATRKELLQVHPFAHIDVLEVDTSIPESARSAAQELMKRYNNISWLFLNAGIMPIKGYNMKSLCNLNKDFWAKLFSTGEGLLIYHDWTITNTNLQAVFATNVLGHYIMVRELEDYLKRQANTCHIIWTSSNTARTVRFDISDIQNKKCDGPYPHSKRLMDLLSLSINKRLNKHGVYSDTVCPGMVVSQMTAAVMPLFIWYLILPIILIIRLFITHFITFKPENGSESLIWLAKNDPTLIDHSLKYFSRTPPCGATYIHKEKIPFTESLLINIWEEMETIADSVLLLDNE</sequence>